<evidence type="ECO:0000256" key="1">
    <source>
        <dbReference type="SAM" id="MobiDB-lite"/>
    </source>
</evidence>
<gene>
    <name evidence="3" type="ORF">SAMN05444159_0254</name>
</gene>
<feature type="signal peptide" evidence="2">
    <location>
        <begin position="1"/>
        <end position="23"/>
    </location>
</feature>
<organism evidence="3 4">
    <name type="scientific">Bradyrhizobium lablabi</name>
    <dbReference type="NCBI Taxonomy" id="722472"/>
    <lineage>
        <taxon>Bacteria</taxon>
        <taxon>Pseudomonadati</taxon>
        <taxon>Pseudomonadota</taxon>
        <taxon>Alphaproteobacteria</taxon>
        <taxon>Hyphomicrobiales</taxon>
        <taxon>Nitrobacteraceae</taxon>
        <taxon>Bradyrhizobium</taxon>
    </lineage>
</organism>
<evidence type="ECO:0000313" key="4">
    <source>
        <dbReference type="Proteomes" id="UP000189935"/>
    </source>
</evidence>
<evidence type="ECO:0000313" key="3">
    <source>
        <dbReference type="EMBL" id="SHJ30546.1"/>
    </source>
</evidence>
<feature type="compositionally biased region" description="Basic and acidic residues" evidence="1">
    <location>
        <begin position="123"/>
        <end position="139"/>
    </location>
</feature>
<dbReference type="Pfam" id="PF06823">
    <property type="entry name" value="DUF1236"/>
    <property type="match status" value="1"/>
</dbReference>
<feature type="compositionally biased region" description="Polar residues" evidence="1">
    <location>
        <begin position="24"/>
        <end position="33"/>
    </location>
</feature>
<dbReference type="Gene3D" id="3.10.450.160">
    <property type="entry name" value="inner membrane protein cigr"/>
    <property type="match status" value="1"/>
</dbReference>
<evidence type="ECO:0008006" key="5">
    <source>
        <dbReference type="Google" id="ProtNLM"/>
    </source>
</evidence>
<dbReference type="EMBL" id="LT670844">
    <property type="protein sequence ID" value="SHJ30546.1"/>
    <property type="molecule type" value="Genomic_DNA"/>
</dbReference>
<sequence length="277" mass="29946">MTTRFMISVAAAALIAGTGFANAQGTGMSREGTSSGSAVQQSAPSSPSAAPSSATPTNRNEMNRSDTPDKGAAKSTQSEEKMQPGGAKSQRAQDEMKAGQKGEKSAQENMKGEKSKSMSSENDNAKGAKDMKSEGRDSKMNAQGQGREDRNTAQGREDRNTAQGREGRDTNMNAETKSGASTTTTGQVGASAKLPPEQRTKITSVIKEQHVQPVTNVNFEIRPGVRIPRERDVKFYPLPREVVTIYPQWRGYEYILVKDKIVVVDPRTYEIVDVLDV</sequence>
<proteinExistence type="predicted"/>
<keyword evidence="2" id="KW-0732">Signal</keyword>
<dbReference type="AlphaFoldDB" id="A0A1M6I853"/>
<name>A0A1M6I853_9BRAD</name>
<dbReference type="OrthoDB" id="102964at2"/>
<feature type="compositionally biased region" description="Low complexity" evidence="1">
    <location>
        <begin position="34"/>
        <end position="54"/>
    </location>
</feature>
<protein>
    <recommendedName>
        <fullName evidence="5">DUF1236 domain-containing protein</fullName>
    </recommendedName>
</protein>
<accession>A0A1M6I853</accession>
<dbReference type="RefSeq" id="WP_079536250.1">
    <property type="nucleotide sequence ID" value="NZ_LT670844.1"/>
</dbReference>
<feature type="compositionally biased region" description="Polar residues" evidence="1">
    <location>
        <begin position="170"/>
        <end position="188"/>
    </location>
</feature>
<feature type="compositionally biased region" description="Basic and acidic residues" evidence="1">
    <location>
        <begin position="91"/>
        <end position="116"/>
    </location>
</feature>
<feature type="compositionally biased region" description="Basic and acidic residues" evidence="1">
    <location>
        <begin position="61"/>
        <end position="82"/>
    </location>
</feature>
<feature type="region of interest" description="Disordered" evidence="1">
    <location>
        <begin position="24"/>
        <end position="197"/>
    </location>
</feature>
<feature type="compositionally biased region" description="Basic and acidic residues" evidence="1">
    <location>
        <begin position="146"/>
        <end position="169"/>
    </location>
</feature>
<dbReference type="Proteomes" id="UP000189935">
    <property type="component" value="Chromosome I"/>
</dbReference>
<evidence type="ECO:0000256" key="2">
    <source>
        <dbReference type="SAM" id="SignalP"/>
    </source>
</evidence>
<dbReference type="InterPro" id="IPR009642">
    <property type="entry name" value="DUF1236"/>
</dbReference>
<feature type="chain" id="PRO_5013178128" description="DUF1236 domain-containing protein" evidence="2">
    <location>
        <begin position="24"/>
        <end position="277"/>
    </location>
</feature>
<reference evidence="3 4" key="1">
    <citation type="submission" date="2016-11" db="EMBL/GenBank/DDBJ databases">
        <authorList>
            <person name="Jaros S."/>
            <person name="Januszkiewicz K."/>
            <person name="Wedrychowicz H."/>
        </authorList>
    </citation>
    <scope>NUCLEOTIDE SEQUENCE [LARGE SCALE GENOMIC DNA]</scope>
    <source>
        <strain evidence="3 4">GAS499</strain>
    </source>
</reference>